<reference evidence="2" key="2">
    <citation type="submission" date="2019-01" db="UniProtKB">
        <authorList>
            <consortium name="EnsemblPlants"/>
        </authorList>
    </citation>
    <scope>IDENTIFICATION</scope>
    <source>
        <strain evidence="2">cv. Heinz 1706</strain>
    </source>
</reference>
<sequence>MDLKPNPPSCLGDTTTKRKNRTVSQRTTSSSSGVSKNSSSGVSKEATSKKFCYKTLGYPPDSKSNRKVQGSESGEYGYTSVPQAYFSYALNTNISEWGRKVDESQIDNGGNYTNTSATQHAVSNLDMMSKGSMKQLDTPSGNTTQVTLVGNYDFSANKVVTNIFCLPAFQHNLLHNSMYEFPPLVWNIGRSMT</sequence>
<evidence type="ECO:0000313" key="3">
    <source>
        <dbReference type="Proteomes" id="UP000004994"/>
    </source>
</evidence>
<dbReference type="AlphaFoldDB" id="A0A3Q7GPT6"/>
<protein>
    <submittedName>
        <fullName evidence="2">Uncharacterized protein</fullName>
    </submittedName>
</protein>
<name>A0A3Q7GPT6_SOLLC</name>
<feature type="compositionally biased region" description="Low complexity" evidence="1">
    <location>
        <begin position="22"/>
        <end position="44"/>
    </location>
</feature>
<keyword evidence="3" id="KW-1185">Reference proteome</keyword>
<reference evidence="2" key="1">
    <citation type="journal article" date="2012" name="Nature">
        <title>The tomato genome sequence provides insights into fleshy fruit evolution.</title>
        <authorList>
            <consortium name="Tomato Genome Consortium"/>
        </authorList>
    </citation>
    <scope>NUCLEOTIDE SEQUENCE [LARGE SCALE GENOMIC DNA]</scope>
    <source>
        <strain evidence="2">cv. Heinz 1706</strain>
    </source>
</reference>
<dbReference type="Gramene" id="Solyc06g030637.1.1">
    <property type="protein sequence ID" value="Solyc06g030637.1.1"/>
    <property type="gene ID" value="Solyc06g030637.1"/>
</dbReference>
<evidence type="ECO:0000313" key="2">
    <source>
        <dbReference type="EnsemblPlants" id="Solyc06g030637.1.1"/>
    </source>
</evidence>
<evidence type="ECO:0000256" key="1">
    <source>
        <dbReference type="SAM" id="MobiDB-lite"/>
    </source>
</evidence>
<accession>A0A3Q7GPT6</accession>
<organism evidence="2">
    <name type="scientific">Solanum lycopersicum</name>
    <name type="common">Tomato</name>
    <name type="synonym">Lycopersicon esculentum</name>
    <dbReference type="NCBI Taxonomy" id="4081"/>
    <lineage>
        <taxon>Eukaryota</taxon>
        <taxon>Viridiplantae</taxon>
        <taxon>Streptophyta</taxon>
        <taxon>Embryophyta</taxon>
        <taxon>Tracheophyta</taxon>
        <taxon>Spermatophyta</taxon>
        <taxon>Magnoliopsida</taxon>
        <taxon>eudicotyledons</taxon>
        <taxon>Gunneridae</taxon>
        <taxon>Pentapetalae</taxon>
        <taxon>asterids</taxon>
        <taxon>lamiids</taxon>
        <taxon>Solanales</taxon>
        <taxon>Solanaceae</taxon>
        <taxon>Solanoideae</taxon>
        <taxon>Solaneae</taxon>
        <taxon>Solanum</taxon>
        <taxon>Solanum subgen. Lycopersicon</taxon>
    </lineage>
</organism>
<proteinExistence type="predicted"/>
<feature type="region of interest" description="Disordered" evidence="1">
    <location>
        <begin position="1"/>
        <end position="47"/>
    </location>
</feature>
<dbReference type="InParanoid" id="A0A3Q7GPT6"/>
<dbReference type="EnsemblPlants" id="Solyc06g030637.1.1">
    <property type="protein sequence ID" value="Solyc06g030637.1.1"/>
    <property type="gene ID" value="Solyc06g030637.1"/>
</dbReference>
<dbReference type="Proteomes" id="UP000004994">
    <property type="component" value="Chromosome 6"/>
</dbReference>